<dbReference type="EMBL" id="MK500327">
    <property type="protein sequence ID" value="QBK85559.1"/>
    <property type="molecule type" value="Genomic_DNA"/>
</dbReference>
<reference evidence="1" key="1">
    <citation type="journal article" date="2019" name="MBio">
        <title>Virus Genomes from Deep Sea Sediments Expand the Ocean Megavirome and Support Independent Origins of Viral Gigantism.</title>
        <authorList>
            <person name="Backstrom D."/>
            <person name="Yutin N."/>
            <person name="Jorgensen S.L."/>
            <person name="Dharamshi J."/>
            <person name="Homa F."/>
            <person name="Zaremba-Niedwiedzka K."/>
            <person name="Spang A."/>
            <person name="Wolf Y.I."/>
            <person name="Koonin E.V."/>
            <person name="Ettema T.J."/>
        </authorList>
    </citation>
    <scope>NUCLEOTIDE SEQUENCE</scope>
</reference>
<dbReference type="Gene3D" id="1.10.472.170">
    <property type="match status" value="1"/>
</dbReference>
<proteinExistence type="predicted"/>
<keyword evidence="1" id="KW-0396">Initiation factor</keyword>
<accession>A0A481YR63</accession>
<name>A0A481YR63_9VIRU</name>
<protein>
    <submittedName>
        <fullName evidence="1">Transcription initiation factor IIB</fullName>
    </submittedName>
</protein>
<keyword evidence="1" id="KW-0648">Protein biosynthesis</keyword>
<gene>
    <name evidence="1" type="ORF">LCMAC101_01460</name>
</gene>
<sequence>MDELKPKYNPEQVHSRMDFYPLDEEYLEIFGKSKSNYQKVLQTLEEKIFDDKPCEHLEKKMIHDIKEICCDCGMETCFHKNTYEDDNGLNVCRDCGVESEMFDFKPEWRYYGSSDNKITKDPSRCRNKSRSNNRGIDKVFEDSRIDIPEAVKAQINVKYNKVIGPDVARGKCRKGIIAACWFHVYREFGYYRTTDYIGSRFNLSKKNMSDGLTAYYKAFPEDRTAHTTAENLLEWILSLTGINKVHYRKIVTIARYLDNSSRLLKRSSPQSVATAVVYFYLCLNPQYKADLGLTKSKFAEKARLSDITVTKLVKEASMVSNCIIEM</sequence>
<evidence type="ECO:0000313" key="1">
    <source>
        <dbReference type="EMBL" id="QBK85559.1"/>
    </source>
</evidence>
<organism evidence="1">
    <name type="scientific">Marseillevirus LCMAC101</name>
    <dbReference type="NCBI Taxonomy" id="2506602"/>
    <lineage>
        <taxon>Viruses</taxon>
        <taxon>Varidnaviria</taxon>
        <taxon>Bamfordvirae</taxon>
        <taxon>Nucleocytoviricota</taxon>
        <taxon>Megaviricetes</taxon>
        <taxon>Pimascovirales</taxon>
        <taxon>Pimascovirales incertae sedis</taxon>
        <taxon>Marseilleviridae</taxon>
    </lineage>
</organism>